<dbReference type="InterPro" id="IPR004360">
    <property type="entry name" value="Glyas_Fos-R_dOase_dom"/>
</dbReference>
<evidence type="ECO:0000313" key="3">
    <source>
        <dbReference type="Proteomes" id="UP001156691"/>
    </source>
</evidence>
<dbReference type="Proteomes" id="UP001156691">
    <property type="component" value="Unassembled WGS sequence"/>
</dbReference>
<keyword evidence="3" id="KW-1185">Reference proteome</keyword>
<dbReference type="EMBL" id="BSNS01000022">
    <property type="protein sequence ID" value="GLQ57080.1"/>
    <property type="molecule type" value="Genomic_DNA"/>
</dbReference>
<reference evidence="3" key="1">
    <citation type="journal article" date="2019" name="Int. J. Syst. Evol. Microbiol.">
        <title>The Global Catalogue of Microorganisms (GCM) 10K type strain sequencing project: providing services to taxonomists for standard genome sequencing and annotation.</title>
        <authorList>
            <consortium name="The Broad Institute Genomics Platform"/>
            <consortium name="The Broad Institute Genome Sequencing Center for Infectious Disease"/>
            <person name="Wu L."/>
            <person name="Ma J."/>
        </authorList>
    </citation>
    <scope>NUCLEOTIDE SEQUENCE [LARGE SCALE GENOMIC DNA]</scope>
    <source>
        <strain evidence="3">NBRC 112416</strain>
    </source>
</reference>
<proteinExistence type="predicted"/>
<comment type="caution">
    <text evidence="2">The sequence shown here is derived from an EMBL/GenBank/DDBJ whole genome shotgun (WGS) entry which is preliminary data.</text>
</comment>
<dbReference type="SUPFAM" id="SSF54593">
    <property type="entry name" value="Glyoxalase/Bleomycin resistance protein/Dihydroxybiphenyl dioxygenase"/>
    <property type="match status" value="1"/>
</dbReference>
<gene>
    <name evidence="2" type="ORF">GCM10010862_43390</name>
</gene>
<dbReference type="Gene3D" id="3.10.180.10">
    <property type="entry name" value="2,3-Dihydroxybiphenyl 1,2-Dioxygenase, domain 1"/>
    <property type="match status" value="1"/>
</dbReference>
<dbReference type="RefSeq" id="WP_284342454.1">
    <property type="nucleotide sequence ID" value="NZ_BSNS01000022.1"/>
</dbReference>
<dbReference type="Pfam" id="PF00903">
    <property type="entry name" value="Glyoxalase"/>
    <property type="match status" value="1"/>
</dbReference>
<evidence type="ECO:0000259" key="1">
    <source>
        <dbReference type="PROSITE" id="PS51819"/>
    </source>
</evidence>
<organism evidence="2 3">
    <name type="scientific">Devosia nitrariae</name>
    <dbReference type="NCBI Taxonomy" id="2071872"/>
    <lineage>
        <taxon>Bacteria</taxon>
        <taxon>Pseudomonadati</taxon>
        <taxon>Pseudomonadota</taxon>
        <taxon>Alphaproteobacteria</taxon>
        <taxon>Hyphomicrobiales</taxon>
        <taxon>Devosiaceae</taxon>
        <taxon>Devosia</taxon>
    </lineage>
</organism>
<dbReference type="InterPro" id="IPR029068">
    <property type="entry name" value="Glyas_Bleomycin-R_OHBP_Dase"/>
</dbReference>
<feature type="domain" description="VOC" evidence="1">
    <location>
        <begin position="5"/>
        <end position="117"/>
    </location>
</feature>
<dbReference type="PROSITE" id="PS51819">
    <property type="entry name" value="VOC"/>
    <property type="match status" value="1"/>
</dbReference>
<evidence type="ECO:0000313" key="2">
    <source>
        <dbReference type="EMBL" id="GLQ57080.1"/>
    </source>
</evidence>
<accession>A0ABQ5WAE7</accession>
<sequence>MTIKAVRFVGMRTDKLQEHTALFRDLLGLEPVREEPQLTEFRLGDGTRFELYGPEDTFHAFFRTGPVVGFEVPDFDATKQKMQAAGFAFIGESQHEAGISWQHFHLPDGTVVEIIGRGRPT</sequence>
<name>A0ABQ5WAE7_9HYPH</name>
<protein>
    <recommendedName>
        <fullName evidence="1">VOC domain-containing protein</fullName>
    </recommendedName>
</protein>
<dbReference type="InterPro" id="IPR037523">
    <property type="entry name" value="VOC_core"/>
</dbReference>